<organism evidence="1 2">
    <name type="scientific">Mojavia pulchra JT2-VF2</name>
    <dbReference type="NCBI Taxonomy" id="287848"/>
    <lineage>
        <taxon>Bacteria</taxon>
        <taxon>Bacillati</taxon>
        <taxon>Cyanobacteriota</taxon>
        <taxon>Cyanophyceae</taxon>
        <taxon>Nostocales</taxon>
        <taxon>Nostocaceae</taxon>
    </lineage>
</organism>
<dbReference type="EMBL" id="JAHHHN010000036">
    <property type="protein sequence ID" value="MBW4565407.1"/>
    <property type="molecule type" value="Genomic_DNA"/>
</dbReference>
<name>A0A951Q691_9NOST</name>
<sequence length="90" mass="10076">MNLGIIEPYSSGFLEVVPEGEGSDYWQIAAIHINGEAFCPSPRLYRSQQAALALAAQIYDWIADREQEISDGDCYCSKLKLSVWHQPKVS</sequence>
<accession>A0A951Q691</accession>
<dbReference type="AlphaFoldDB" id="A0A951Q691"/>
<gene>
    <name evidence="1" type="ORF">KME32_30850</name>
</gene>
<comment type="caution">
    <text evidence="1">The sequence shown here is derived from an EMBL/GenBank/DDBJ whole genome shotgun (WGS) entry which is preliminary data.</text>
</comment>
<evidence type="ECO:0000313" key="1">
    <source>
        <dbReference type="EMBL" id="MBW4565407.1"/>
    </source>
</evidence>
<dbReference type="Proteomes" id="UP000715781">
    <property type="component" value="Unassembled WGS sequence"/>
</dbReference>
<reference evidence="1" key="1">
    <citation type="submission" date="2021-05" db="EMBL/GenBank/DDBJ databases">
        <authorList>
            <person name="Pietrasiak N."/>
            <person name="Ward R."/>
            <person name="Stajich J.E."/>
            <person name="Kurbessoian T."/>
        </authorList>
    </citation>
    <scope>NUCLEOTIDE SEQUENCE</scope>
    <source>
        <strain evidence="1">JT2-VF2</strain>
    </source>
</reference>
<evidence type="ECO:0000313" key="2">
    <source>
        <dbReference type="Proteomes" id="UP000715781"/>
    </source>
</evidence>
<reference evidence="1" key="2">
    <citation type="journal article" date="2022" name="Microbiol. Resour. Announc.">
        <title>Metagenome Sequencing to Explore Phylogenomics of Terrestrial Cyanobacteria.</title>
        <authorList>
            <person name="Ward R.D."/>
            <person name="Stajich J.E."/>
            <person name="Johansen J.R."/>
            <person name="Huntemann M."/>
            <person name="Clum A."/>
            <person name="Foster B."/>
            <person name="Foster B."/>
            <person name="Roux S."/>
            <person name="Palaniappan K."/>
            <person name="Varghese N."/>
            <person name="Mukherjee S."/>
            <person name="Reddy T.B.K."/>
            <person name="Daum C."/>
            <person name="Copeland A."/>
            <person name="Chen I.A."/>
            <person name="Ivanova N.N."/>
            <person name="Kyrpides N.C."/>
            <person name="Shapiro N."/>
            <person name="Eloe-Fadrosh E.A."/>
            <person name="Pietrasiak N."/>
        </authorList>
    </citation>
    <scope>NUCLEOTIDE SEQUENCE</scope>
    <source>
        <strain evidence="1">JT2-VF2</strain>
    </source>
</reference>
<proteinExistence type="predicted"/>
<protein>
    <submittedName>
        <fullName evidence="1">Uncharacterized protein</fullName>
    </submittedName>
</protein>